<feature type="repeat" description="WD" evidence="5">
    <location>
        <begin position="182"/>
        <end position="214"/>
    </location>
</feature>
<dbReference type="PANTHER" id="PTHR16017:SF0">
    <property type="entry name" value="WD REPEAT-CONTAINING PROTEIN 70"/>
    <property type="match status" value="1"/>
</dbReference>
<dbReference type="FunFam" id="2.130.10.10:FF:000294">
    <property type="entry name" value="WD repeat-containing protein 70"/>
    <property type="match status" value="1"/>
</dbReference>
<organism evidence="7 8">
    <name type="scientific">Patiria miniata</name>
    <name type="common">Bat star</name>
    <name type="synonym">Asterina miniata</name>
    <dbReference type="NCBI Taxonomy" id="46514"/>
    <lineage>
        <taxon>Eukaryota</taxon>
        <taxon>Metazoa</taxon>
        <taxon>Echinodermata</taxon>
        <taxon>Eleutherozoa</taxon>
        <taxon>Asterozoa</taxon>
        <taxon>Asteroidea</taxon>
        <taxon>Valvatacea</taxon>
        <taxon>Valvatida</taxon>
        <taxon>Asterinidae</taxon>
        <taxon>Patiria</taxon>
    </lineage>
</organism>
<feature type="compositionally biased region" description="Basic and acidic residues" evidence="6">
    <location>
        <begin position="27"/>
        <end position="44"/>
    </location>
</feature>
<dbReference type="SUPFAM" id="SSF50978">
    <property type="entry name" value="WD40 repeat-like"/>
    <property type="match status" value="1"/>
</dbReference>
<feature type="compositionally biased region" description="Acidic residues" evidence="6">
    <location>
        <begin position="149"/>
        <end position="169"/>
    </location>
</feature>
<feature type="repeat" description="WD" evidence="5">
    <location>
        <begin position="283"/>
        <end position="325"/>
    </location>
</feature>
<dbReference type="AlphaFoldDB" id="A0A913Z9Z6"/>
<dbReference type="Gene3D" id="2.130.10.10">
    <property type="entry name" value="YVTN repeat-like/Quinoprotein amine dehydrogenase"/>
    <property type="match status" value="2"/>
</dbReference>
<feature type="compositionally biased region" description="Acidic residues" evidence="6">
    <location>
        <begin position="641"/>
        <end position="651"/>
    </location>
</feature>
<protein>
    <recommendedName>
        <fullName evidence="4">WD repeat-containing protein 70</fullName>
    </recommendedName>
</protein>
<evidence type="ECO:0000313" key="7">
    <source>
        <dbReference type="EnsemblMetazoa" id="XP_038048587.1"/>
    </source>
</evidence>
<sequence length="668" mass="74353">MADSDDDLEEMRRLRNLARGQSSTTAMRRDQGDDSEESFAKQEDDNMASVMGFSGFGKKARTFDVSAMFEQTRRTAQQLTVKKPDDSPMSVKHTGKRAERANSAESSNSDDSEDTSDSDTEMIGPPMPPGFQAPSAAETSTSKKKQASLDDDDDDDDDEDDEEEDDDDNLVNRIPASHEIVLNHGAKTVSAISLDPSGSRLVTGGFDYEMKMWDFAAMDSSLHSFRSLQPCSSHQIKTLQYSITGDCILVAAAKAQAKVIDRDGFEVMECAKGDQYIVDMAKTKGHVASLNGACWNPKVKEEFITCSDDGTVRIWDFNQPKRQKEVIKFRSVGGRKTVPTCCTFSRDAKLIAAPCQDGSLQLWDVKKPFIRPTYHQKTAHAVGSDSTCIAFSYDNSVFATRGGDDTMKLWDLRNFKRPINVTTGLTNYFPVTDCVFSPDDKMLVTCTSVKKGQGEGKLIFLDRETFDTVTEIPCGDVGVARCLWHPKLNQIIVGCSNGDAKIFYDPNKSHRGAKLCVVKKKRKVKELDIVRNESIITPHMLRMYRKDQPKLLMSYKQSQKDRQDPVKSHRPDLPLKSGRGGRVGSGGASLSSYVAKVIAVNKKDDSNPREAILRHAKEASDNPFWISPAYSETQPKAIFQEESDEEVEDNTDVPHWAKKQKLDTDKDS</sequence>
<dbReference type="GO" id="GO:0005634">
    <property type="term" value="C:nucleus"/>
    <property type="evidence" value="ECO:0007669"/>
    <property type="project" value="TreeGrafter"/>
</dbReference>
<dbReference type="GeneID" id="119722502"/>
<dbReference type="InterPro" id="IPR036322">
    <property type="entry name" value="WD40_repeat_dom_sf"/>
</dbReference>
<evidence type="ECO:0000256" key="6">
    <source>
        <dbReference type="SAM" id="MobiDB-lite"/>
    </source>
</evidence>
<evidence type="ECO:0000256" key="4">
    <source>
        <dbReference type="ARBA" id="ARBA00040943"/>
    </source>
</evidence>
<dbReference type="PROSITE" id="PS50082">
    <property type="entry name" value="WD_REPEATS_2"/>
    <property type="match status" value="3"/>
</dbReference>
<accession>A0A913Z9Z6</accession>
<evidence type="ECO:0000256" key="1">
    <source>
        <dbReference type="ARBA" id="ARBA00022574"/>
    </source>
</evidence>
<dbReference type="InterPro" id="IPR051858">
    <property type="entry name" value="WD_repeat_GAD-1"/>
</dbReference>
<proteinExistence type="inferred from homology"/>
<dbReference type="EnsemblMetazoa" id="XM_038192659.1">
    <property type="protein sequence ID" value="XP_038048587.1"/>
    <property type="gene ID" value="LOC119722502"/>
</dbReference>
<dbReference type="OMA" id="KGDQYIT"/>
<comment type="similarity">
    <text evidence="3">Belongs to the WD repeat GAD-1 family.</text>
</comment>
<feature type="region of interest" description="Disordered" evidence="6">
    <location>
        <begin position="15"/>
        <end position="52"/>
    </location>
</feature>
<dbReference type="GO" id="GO:0035861">
    <property type="term" value="C:site of double-strand break"/>
    <property type="evidence" value="ECO:0007669"/>
    <property type="project" value="TreeGrafter"/>
</dbReference>
<dbReference type="PANTHER" id="PTHR16017">
    <property type="entry name" value="GASTRULATION DEFECTIVE PROTEIN 1-RELATED"/>
    <property type="match status" value="1"/>
</dbReference>
<dbReference type="PROSITE" id="PS50294">
    <property type="entry name" value="WD_REPEATS_REGION"/>
    <property type="match status" value="2"/>
</dbReference>
<dbReference type="RefSeq" id="XP_038048587.1">
    <property type="nucleotide sequence ID" value="XM_038192659.1"/>
</dbReference>
<evidence type="ECO:0000313" key="8">
    <source>
        <dbReference type="Proteomes" id="UP000887568"/>
    </source>
</evidence>
<evidence type="ECO:0000256" key="3">
    <source>
        <dbReference type="ARBA" id="ARBA00038343"/>
    </source>
</evidence>
<reference evidence="7" key="1">
    <citation type="submission" date="2022-11" db="UniProtKB">
        <authorList>
            <consortium name="EnsemblMetazoa"/>
        </authorList>
    </citation>
    <scope>IDENTIFICATION</scope>
</reference>
<dbReference type="InterPro" id="IPR020472">
    <property type="entry name" value="WD40_PAC1"/>
</dbReference>
<name>A0A913Z9Z6_PATMI</name>
<dbReference type="SMART" id="SM00320">
    <property type="entry name" value="WD40"/>
    <property type="match status" value="7"/>
</dbReference>
<dbReference type="FunFam" id="2.130.10.10:FF:001038">
    <property type="entry name" value="WD repeat domain 70"/>
    <property type="match status" value="1"/>
</dbReference>
<keyword evidence="2" id="KW-0677">Repeat</keyword>
<keyword evidence="8" id="KW-1185">Reference proteome</keyword>
<dbReference type="OrthoDB" id="10264376at2759"/>
<feature type="compositionally biased region" description="Basic and acidic residues" evidence="6">
    <location>
        <begin position="558"/>
        <end position="573"/>
    </location>
</feature>
<dbReference type="Pfam" id="PF00400">
    <property type="entry name" value="WD40"/>
    <property type="match status" value="4"/>
</dbReference>
<feature type="region of interest" description="Disordered" evidence="6">
    <location>
        <begin position="640"/>
        <end position="668"/>
    </location>
</feature>
<keyword evidence="1 5" id="KW-0853">WD repeat</keyword>
<evidence type="ECO:0000256" key="2">
    <source>
        <dbReference type="ARBA" id="ARBA00022737"/>
    </source>
</evidence>
<feature type="region of interest" description="Disordered" evidence="6">
    <location>
        <begin position="555"/>
        <end position="587"/>
    </location>
</feature>
<feature type="compositionally biased region" description="Gly residues" evidence="6">
    <location>
        <begin position="578"/>
        <end position="587"/>
    </location>
</feature>
<dbReference type="InterPro" id="IPR001680">
    <property type="entry name" value="WD40_rpt"/>
</dbReference>
<feature type="repeat" description="WD" evidence="5">
    <location>
        <begin position="387"/>
        <end position="414"/>
    </location>
</feature>
<evidence type="ECO:0000256" key="5">
    <source>
        <dbReference type="PROSITE-ProRule" id="PRU00221"/>
    </source>
</evidence>
<feature type="region of interest" description="Disordered" evidence="6">
    <location>
        <begin position="74"/>
        <end position="173"/>
    </location>
</feature>
<dbReference type="Proteomes" id="UP000887568">
    <property type="component" value="Unplaced"/>
</dbReference>
<dbReference type="InterPro" id="IPR015943">
    <property type="entry name" value="WD40/YVTN_repeat-like_dom_sf"/>
</dbReference>
<feature type="compositionally biased region" description="Acidic residues" evidence="6">
    <location>
        <begin position="108"/>
        <end position="120"/>
    </location>
</feature>
<dbReference type="PRINTS" id="PR00320">
    <property type="entry name" value="GPROTEINBRPT"/>
</dbReference>